<keyword evidence="3" id="KW-1185">Reference proteome</keyword>
<accession>A0A841A7Y8</accession>
<feature type="transmembrane region" description="Helical" evidence="1">
    <location>
        <begin position="109"/>
        <end position="129"/>
    </location>
</feature>
<dbReference type="EMBL" id="JACHLZ010000001">
    <property type="protein sequence ID" value="MBB5830956.1"/>
    <property type="molecule type" value="Genomic_DNA"/>
</dbReference>
<evidence type="ECO:0000313" key="2">
    <source>
        <dbReference type="EMBL" id="MBB5830956.1"/>
    </source>
</evidence>
<dbReference type="Proteomes" id="UP000588158">
    <property type="component" value="Unassembled WGS sequence"/>
</dbReference>
<sequence length="139" mass="14498">MPSTPRDSSSDDAQDPSPRTRPLAAALLGVEGLLIAAAATYCFITAASGALDGRLGTGLGIFLLVFAVGAVLAARSLLVKGRFGLGYGITWQFFQALVGASMLRGAMYWQGALALGLAIWIFVLLTRLVSSTPLPTRRG</sequence>
<feature type="transmembrane region" description="Helical" evidence="1">
    <location>
        <begin position="59"/>
        <end position="78"/>
    </location>
</feature>
<evidence type="ECO:0008006" key="4">
    <source>
        <dbReference type="Google" id="ProtNLM"/>
    </source>
</evidence>
<organism evidence="2 3">
    <name type="scientific">Brachybacterium aquaticum</name>
    <dbReference type="NCBI Taxonomy" id="1432564"/>
    <lineage>
        <taxon>Bacteria</taxon>
        <taxon>Bacillati</taxon>
        <taxon>Actinomycetota</taxon>
        <taxon>Actinomycetes</taxon>
        <taxon>Micrococcales</taxon>
        <taxon>Dermabacteraceae</taxon>
        <taxon>Brachybacterium</taxon>
    </lineage>
</organism>
<evidence type="ECO:0000313" key="3">
    <source>
        <dbReference type="Proteomes" id="UP000588158"/>
    </source>
</evidence>
<gene>
    <name evidence="2" type="ORF">HNR70_000769</name>
</gene>
<comment type="caution">
    <text evidence="2">The sequence shown here is derived from an EMBL/GenBank/DDBJ whole genome shotgun (WGS) entry which is preliminary data.</text>
</comment>
<dbReference type="RefSeq" id="WP_184324495.1">
    <property type="nucleotide sequence ID" value="NZ_JACHLZ010000001.1"/>
</dbReference>
<keyword evidence="1" id="KW-0472">Membrane</keyword>
<feature type="transmembrane region" description="Helical" evidence="1">
    <location>
        <begin position="85"/>
        <end position="103"/>
    </location>
</feature>
<feature type="transmembrane region" description="Helical" evidence="1">
    <location>
        <begin position="23"/>
        <end position="47"/>
    </location>
</feature>
<reference evidence="2 3" key="1">
    <citation type="submission" date="2020-08" db="EMBL/GenBank/DDBJ databases">
        <title>Sequencing the genomes of 1000 actinobacteria strains.</title>
        <authorList>
            <person name="Klenk H.-P."/>
        </authorList>
    </citation>
    <scope>NUCLEOTIDE SEQUENCE [LARGE SCALE GENOMIC DNA]</scope>
    <source>
        <strain evidence="2 3">DSM 28796</strain>
    </source>
</reference>
<evidence type="ECO:0000256" key="1">
    <source>
        <dbReference type="SAM" id="Phobius"/>
    </source>
</evidence>
<keyword evidence="1" id="KW-1133">Transmembrane helix</keyword>
<keyword evidence="1" id="KW-0812">Transmembrane</keyword>
<name>A0A841A7Y8_9MICO</name>
<proteinExistence type="predicted"/>
<dbReference type="AlphaFoldDB" id="A0A841A7Y8"/>
<protein>
    <recommendedName>
        <fullName evidence="4">DUF4233 domain-containing protein</fullName>
    </recommendedName>
</protein>